<dbReference type="SUPFAM" id="SSF64518">
    <property type="entry name" value="Phase 1 flagellin"/>
    <property type="match status" value="1"/>
</dbReference>
<keyword evidence="4" id="KW-0964">Secreted</keyword>
<dbReference type="GO" id="GO:0005576">
    <property type="term" value="C:extracellular region"/>
    <property type="evidence" value="ECO:0007669"/>
    <property type="project" value="UniProtKB-SubCell"/>
</dbReference>
<name>A0A420ELL9_9ALTE</name>
<feature type="domain" description="Flagellin N-terminal" evidence="6">
    <location>
        <begin position="2"/>
        <end position="117"/>
    </location>
</feature>
<comment type="caution">
    <text evidence="7">The sequence shown here is derived from an EMBL/GenBank/DDBJ whole genome shotgun (WGS) entry which is preliminary data.</text>
</comment>
<comment type="similarity">
    <text evidence="3">Belongs to the bacterial flagellin family.</text>
</comment>
<evidence type="ECO:0000256" key="2">
    <source>
        <dbReference type="ARBA" id="ARBA00004613"/>
    </source>
</evidence>
<keyword evidence="5" id="KW-0975">Bacterial flagellum</keyword>
<dbReference type="GO" id="GO:0009288">
    <property type="term" value="C:bacterial-type flagellum"/>
    <property type="evidence" value="ECO:0007669"/>
    <property type="project" value="UniProtKB-SubCell"/>
</dbReference>
<dbReference type="EMBL" id="RAQO01000002">
    <property type="protein sequence ID" value="RKF21506.1"/>
    <property type="molecule type" value="Genomic_DNA"/>
</dbReference>
<dbReference type="Pfam" id="PF00669">
    <property type="entry name" value="Flagellin_N"/>
    <property type="match status" value="1"/>
</dbReference>
<comment type="subcellular location">
    <subcellularLocation>
        <location evidence="1">Bacterial flagellum</location>
    </subcellularLocation>
    <subcellularLocation>
        <location evidence="2">Secreted</location>
    </subcellularLocation>
</comment>
<reference evidence="7 8" key="1">
    <citation type="submission" date="2018-09" db="EMBL/GenBank/DDBJ databases">
        <authorList>
            <person name="Wang Z."/>
        </authorList>
    </citation>
    <scope>NUCLEOTIDE SEQUENCE [LARGE SCALE GENOMIC DNA]</scope>
    <source>
        <strain evidence="7 8">ALS 81</strain>
    </source>
</reference>
<protein>
    <recommendedName>
        <fullName evidence="6">Flagellin N-terminal domain-containing protein</fullName>
    </recommendedName>
</protein>
<dbReference type="InterPro" id="IPR001029">
    <property type="entry name" value="Flagellin_N"/>
</dbReference>
<evidence type="ECO:0000256" key="3">
    <source>
        <dbReference type="ARBA" id="ARBA00005709"/>
    </source>
</evidence>
<proteinExistence type="inferred from homology"/>
<accession>A0A420ELL9</accession>
<evidence type="ECO:0000256" key="1">
    <source>
        <dbReference type="ARBA" id="ARBA00004365"/>
    </source>
</evidence>
<dbReference type="OrthoDB" id="9796789at2"/>
<dbReference type="PANTHER" id="PTHR42792:SF1">
    <property type="entry name" value="FLAGELLAR HOOK-ASSOCIATED PROTEIN 3"/>
    <property type="match status" value="1"/>
</dbReference>
<evidence type="ECO:0000256" key="4">
    <source>
        <dbReference type="ARBA" id="ARBA00022525"/>
    </source>
</evidence>
<dbReference type="Gene3D" id="1.20.1330.10">
    <property type="entry name" value="f41 fragment of flagellin, N-terminal domain"/>
    <property type="match status" value="2"/>
</dbReference>
<evidence type="ECO:0000313" key="7">
    <source>
        <dbReference type="EMBL" id="RKF21506.1"/>
    </source>
</evidence>
<sequence length="223" mass="23552">MITNNVNSSSNSFYLDQVQKKQEEQDEQLASGKRVNKASIDPAALQIGNRLSSEINADEAYSQIYQNQIGQNNIQSAQLQSDTELLQQNQSLAIQAGNGIYNDDDLAALQAQADANTEGLSDPSAVAGVDITSPGAGDAYAAAQQTSDGLQAQLGAQSNVAESAIRSAQAAIEAQSAARSRLLDTNYAQASSQQSQNQALFESSILSSQKQREQAAGTLNNIV</sequence>
<dbReference type="InterPro" id="IPR001492">
    <property type="entry name" value="Flagellin"/>
</dbReference>
<dbReference type="Proteomes" id="UP000286482">
    <property type="component" value="Unassembled WGS sequence"/>
</dbReference>
<dbReference type="AlphaFoldDB" id="A0A420ELL9"/>
<evidence type="ECO:0000256" key="5">
    <source>
        <dbReference type="ARBA" id="ARBA00023143"/>
    </source>
</evidence>
<evidence type="ECO:0000313" key="8">
    <source>
        <dbReference type="Proteomes" id="UP000286482"/>
    </source>
</evidence>
<organism evidence="7 8">
    <name type="scientific">Alginatibacterium sediminis</name>
    <dbReference type="NCBI Taxonomy" id="2164068"/>
    <lineage>
        <taxon>Bacteria</taxon>
        <taxon>Pseudomonadati</taxon>
        <taxon>Pseudomonadota</taxon>
        <taxon>Gammaproteobacteria</taxon>
        <taxon>Alteromonadales</taxon>
        <taxon>Alteromonadaceae</taxon>
        <taxon>Alginatibacterium</taxon>
    </lineage>
</organism>
<dbReference type="PANTHER" id="PTHR42792">
    <property type="entry name" value="FLAGELLIN"/>
    <property type="match status" value="1"/>
</dbReference>
<gene>
    <name evidence="7" type="ORF">DBZ36_02335</name>
</gene>
<dbReference type="RefSeq" id="WP_120353309.1">
    <property type="nucleotide sequence ID" value="NZ_RAQO01000002.1"/>
</dbReference>
<dbReference type="GO" id="GO:0005198">
    <property type="term" value="F:structural molecule activity"/>
    <property type="evidence" value="ECO:0007669"/>
    <property type="project" value="InterPro"/>
</dbReference>
<evidence type="ECO:0000259" key="6">
    <source>
        <dbReference type="Pfam" id="PF00669"/>
    </source>
</evidence>
<keyword evidence="8" id="KW-1185">Reference proteome</keyword>